<evidence type="ECO:0000256" key="1">
    <source>
        <dbReference type="ARBA" id="ARBA00022679"/>
    </source>
</evidence>
<dbReference type="AlphaFoldDB" id="A0A7M4DF72"/>
<dbReference type="PANTHER" id="PTHR24421">
    <property type="entry name" value="NITRATE/NITRITE SENSOR PROTEIN NARX-RELATED"/>
    <property type="match status" value="1"/>
</dbReference>
<dbReference type="Gene3D" id="1.20.5.1930">
    <property type="match status" value="1"/>
</dbReference>
<feature type="transmembrane region" description="Helical" evidence="4">
    <location>
        <begin position="20"/>
        <end position="40"/>
    </location>
</feature>
<accession>A0A7M4DF72</accession>
<keyword evidence="4" id="KW-0472">Membrane</keyword>
<organism evidence="6 7">
    <name type="scientific">Occultella aeris</name>
    <dbReference type="NCBI Taxonomy" id="2761496"/>
    <lineage>
        <taxon>Bacteria</taxon>
        <taxon>Bacillati</taxon>
        <taxon>Actinomycetota</taxon>
        <taxon>Actinomycetes</taxon>
        <taxon>Micrococcales</taxon>
        <taxon>Ruaniaceae</taxon>
        <taxon>Occultella</taxon>
    </lineage>
</organism>
<proteinExistence type="predicted"/>
<keyword evidence="3" id="KW-0902">Two-component regulatory system</keyword>
<keyword evidence="4" id="KW-0812">Transmembrane</keyword>
<sequence length="377" mass="40375">MTVVTADRPSNDAPTGPRRWGVVFAAVWLFYLLNPLEVAWSRRDTVAGWVALVATVAFAAVYMGVFLALRFRRRPGGPFRPFARRSTAVAALAVEVALAIVICLSLGQVGTTTAVYLAVIAVMCLPGWWAWAGVGAILVATYLATILVPGWEVDRGLLFGTGVAALAVWGLTMAINRNIELLRIREENARLALEEQRNAFARDLHDILGHSLTVITVKAELAQRLLPIDQARAGAEMADVERLSRDALADVRRTVTGYRDLTLAGEIAQARTALRAAGIHADLPSSVEEVPARLRDLFAWTVREGITNVIRHSRAGTCTVTLTADTVEIGDDGRGAPEGAGSGGHGLSGLRERAAAVGARVITESTASGFRLRVVGR</sequence>
<dbReference type="EMBL" id="CACRYJ010000014">
    <property type="protein sequence ID" value="VZO35565.1"/>
    <property type="molecule type" value="Genomic_DNA"/>
</dbReference>
<dbReference type="InterPro" id="IPR036890">
    <property type="entry name" value="HATPase_C_sf"/>
</dbReference>
<keyword evidence="4" id="KW-1133">Transmembrane helix</keyword>
<evidence type="ECO:0000256" key="3">
    <source>
        <dbReference type="ARBA" id="ARBA00023012"/>
    </source>
</evidence>
<evidence type="ECO:0000313" key="7">
    <source>
        <dbReference type="Proteomes" id="UP000419743"/>
    </source>
</evidence>
<dbReference type="SUPFAM" id="SSF55874">
    <property type="entry name" value="ATPase domain of HSP90 chaperone/DNA topoisomerase II/histidine kinase"/>
    <property type="match status" value="1"/>
</dbReference>
<evidence type="ECO:0000259" key="5">
    <source>
        <dbReference type="Pfam" id="PF07730"/>
    </source>
</evidence>
<keyword evidence="7" id="KW-1185">Reference proteome</keyword>
<dbReference type="EC" id="2.7.13.3" evidence="6"/>
<feature type="transmembrane region" description="Helical" evidence="4">
    <location>
        <begin position="115"/>
        <end position="144"/>
    </location>
</feature>
<name>A0A7M4DF72_9MICO</name>
<dbReference type="Proteomes" id="UP000419743">
    <property type="component" value="Unassembled WGS sequence"/>
</dbReference>
<gene>
    <name evidence="6" type="primary">desK_3</name>
    <name evidence="6" type="ORF">HALOF300_00763</name>
</gene>
<dbReference type="GO" id="GO:0000155">
    <property type="term" value="F:phosphorelay sensor kinase activity"/>
    <property type="evidence" value="ECO:0007669"/>
    <property type="project" value="InterPro"/>
</dbReference>
<feature type="transmembrane region" description="Helical" evidence="4">
    <location>
        <begin position="89"/>
        <end position="109"/>
    </location>
</feature>
<comment type="caution">
    <text evidence="6">The sequence shown here is derived from an EMBL/GenBank/DDBJ whole genome shotgun (WGS) entry which is preliminary data.</text>
</comment>
<reference evidence="6 7" key="1">
    <citation type="submission" date="2019-11" db="EMBL/GenBank/DDBJ databases">
        <authorList>
            <person name="Criscuolo A."/>
        </authorList>
    </citation>
    <scope>NUCLEOTIDE SEQUENCE [LARGE SCALE GENOMIC DNA]</scope>
    <source>
        <strain evidence="6">CIP111667</strain>
    </source>
</reference>
<evidence type="ECO:0000256" key="2">
    <source>
        <dbReference type="ARBA" id="ARBA00022777"/>
    </source>
</evidence>
<evidence type="ECO:0000313" key="6">
    <source>
        <dbReference type="EMBL" id="VZO35565.1"/>
    </source>
</evidence>
<feature type="domain" description="Signal transduction histidine kinase subgroup 3 dimerisation and phosphoacceptor" evidence="5">
    <location>
        <begin position="197"/>
        <end position="260"/>
    </location>
</feature>
<dbReference type="InterPro" id="IPR011712">
    <property type="entry name" value="Sig_transdc_His_kin_sub3_dim/P"/>
</dbReference>
<dbReference type="InterPro" id="IPR050482">
    <property type="entry name" value="Sensor_HK_TwoCompSys"/>
</dbReference>
<feature type="transmembrane region" description="Helical" evidence="4">
    <location>
        <begin position="46"/>
        <end position="69"/>
    </location>
</feature>
<feature type="transmembrane region" description="Helical" evidence="4">
    <location>
        <begin position="156"/>
        <end position="175"/>
    </location>
</feature>
<protein>
    <submittedName>
        <fullName evidence="6">Sensor histidine kinase DesK</fullName>
        <ecNumber evidence="6">2.7.13.3</ecNumber>
    </submittedName>
</protein>
<keyword evidence="2 6" id="KW-0418">Kinase</keyword>
<dbReference type="Gene3D" id="3.30.565.10">
    <property type="entry name" value="Histidine kinase-like ATPase, C-terminal domain"/>
    <property type="match status" value="1"/>
</dbReference>
<dbReference type="GO" id="GO:0046983">
    <property type="term" value="F:protein dimerization activity"/>
    <property type="evidence" value="ECO:0007669"/>
    <property type="project" value="InterPro"/>
</dbReference>
<dbReference type="GO" id="GO:0016020">
    <property type="term" value="C:membrane"/>
    <property type="evidence" value="ECO:0007669"/>
    <property type="project" value="InterPro"/>
</dbReference>
<evidence type="ECO:0000256" key="4">
    <source>
        <dbReference type="SAM" id="Phobius"/>
    </source>
</evidence>
<dbReference type="Pfam" id="PF07730">
    <property type="entry name" value="HisKA_3"/>
    <property type="match status" value="1"/>
</dbReference>
<dbReference type="PANTHER" id="PTHR24421:SF63">
    <property type="entry name" value="SENSOR HISTIDINE KINASE DESK"/>
    <property type="match status" value="1"/>
</dbReference>
<keyword evidence="1 6" id="KW-0808">Transferase</keyword>